<feature type="compositionally biased region" description="Basic and acidic residues" evidence="1">
    <location>
        <begin position="31"/>
        <end position="42"/>
    </location>
</feature>
<proteinExistence type="predicted"/>
<sequence>MGAADLVPLDTPYGTKSELVAMVDGVVTARVGDEPATAERARSPPWSEEREDSSRCSFRSPSSGTRGHG</sequence>
<comment type="caution">
    <text evidence="2">The sequence shown here is derived from an EMBL/GenBank/DDBJ whole genome shotgun (WGS) entry which is preliminary data.</text>
</comment>
<evidence type="ECO:0000313" key="2">
    <source>
        <dbReference type="EMBL" id="GGX50007.1"/>
    </source>
</evidence>
<gene>
    <name evidence="2" type="ORF">GCM10010515_16590</name>
</gene>
<name>A0A918K4U8_9ACTN</name>
<keyword evidence="3" id="KW-1185">Reference proteome</keyword>
<reference evidence="2" key="2">
    <citation type="submission" date="2020-09" db="EMBL/GenBank/DDBJ databases">
        <authorList>
            <person name="Sun Q."/>
            <person name="Ohkuma M."/>
        </authorList>
    </citation>
    <scope>NUCLEOTIDE SEQUENCE</scope>
    <source>
        <strain evidence="2">JCM 4956</strain>
    </source>
</reference>
<dbReference type="EMBL" id="BMWD01000004">
    <property type="protein sequence ID" value="GGX50007.1"/>
    <property type="molecule type" value="Genomic_DNA"/>
</dbReference>
<evidence type="ECO:0000313" key="3">
    <source>
        <dbReference type="Proteomes" id="UP000645555"/>
    </source>
</evidence>
<accession>A0A918K4U8</accession>
<protein>
    <submittedName>
        <fullName evidence="2">Uncharacterized protein</fullName>
    </submittedName>
</protein>
<evidence type="ECO:0000256" key="1">
    <source>
        <dbReference type="SAM" id="MobiDB-lite"/>
    </source>
</evidence>
<dbReference type="RefSeq" id="WP_190034697.1">
    <property type="nucleotide sequence ID" value="NZ_BMWD01000004.1"/>
</dbReference>
<dbReference type="Proteomes" id="UP000645555">
    <property type="component" value="Unassembled WGS sequence"/>
</dbReference>
<dbReference type="AlphaFoldDB" id="A0A918K4U8"/>
<feature type="region of interest" description="Disordered" evidence="1">
    <location>
        <begin position="31"/>
        <end position="69"/>
    </location>
</feature>
<reference evidence="2" key="1">
    <citation type="journal article" date="2014" name="Int. J. Syst. Evol. Microbiol.">
        <title>Complete genome sequence of Corynebacterium casei LMG S-19264T (=DSM 44701T), isolated from a smear-ripened cheese.</title>
        <authorList>
            <consortium name="US DOE Joint Genome Institute (JGI-PGF)"/>
            <person name="Walter F."/>
            <person name="Albersmeier A."/>
            <person name="Kalinowski J."/>
            <person name="Ruckert C."/>
        </authorList>
    </citation>
    <scope>NUCLEOTIDE SEQUENCE</scope>
    <source>
        <strain evidence="2">JCM 4956</strain>
    </source>
</reference>
<organism evidence="2 3">
    <name type="scientific">Streptomyces fructofermentans</name>
    <dbReference type="NCBI Taxonomy" id="152141"/>
    <lineage>
        <taxon>Bacteria</taxon>
        <taxon>Bacillati</taxon>
        <taxon>Actinomycetota</taxon>
        <taxon>Actinomycetes</taxon>
        <taxon>Kitasatosporales</taxon>
        <taxon>Streptomycetaceae</taxon>
        <taxon>Streptomyces</taxon>
    </lineage>
</organism>